<comment type="caution">
    <text evidence="2">The sequence shown here is derived from an EMBL/GenBank/DDBJ whole genome shotgun (WGS) entry which is preliminary data.</text>
</comment>
<evidence type="ECO:0000313" key="3">
    <source>
        <dbReference type="Proteomes" id="UP001140091"/>
    </source>
</evidence>
<dbReference type="EMBL" id="JANBPK010000012">
    <property type="protein sequence ID" value="KAJ2936886.1"/>
    <property type="molecule type" value="Genomic_DNA"/>
</dbReference>
<feature type="region of interest" description="Disordered" evidence="1">
    <location>
        <begin position="1"/>
        <end position="32"/>
    </location>
</feature>
<dbReference type="Proteomes" id="UP001140091">
    <property type="component" value="Unassembled WGS sequence"/>
</dbReference>
<gene>
    <name evidence="2" type="ORF">H1R20_g202</name>
</gene>
<feature type="non-terminal residue" evidence="2">
    <location>
        <position position="1"/>
    </location>
</feature>
<dbReference type="OrthoDB" id="3244905at2759"/>
<proteinExistence type="predicted"/>
<sequence length="285" mass="30953">MVFRVPSQFDSFIPPTRGPTPQASGDRPTRPWNGSLVVTGLRPSDRTISEKIHVSAVETDGENRVESWPAEMVLDILYNTDRDLRREISQWVNSTGQPTCNFIPQRIRAQNMHNYNLSSFRNLSKVLMENRTVAIAPWRTGQVAYEGAGIVIYPAPNSSAYLIGAVFHSSGFPDFIRSALSPIVSIPPASVPSYPQGQLPPMGPSSSPYSAQSHASHYRQPHSNSPQHSNSNSPVDHPGSSYRYIVPMPAHGPGQYPTQPSGSTSSPGGGGYATGYPTNNPAPFP</sequence>
<name>A0A9W8JLE8_9AGAR</name>
<feature type="compositionally biased region" description="Low complexity" evidence="1">
    <location>
        <begin position="256"/>
        <end position="266"/>
    </location>
</feature>
<keyword evidence="3" id="KW-1185">Reference proteome</keyword>
<evidence type="ECO:0000256" key="1">
    <source>
        <dbReference type="SAM" id="MobiDB-lite"/>
    </source>
</evidence>
<feature type="compositionally biased region" description="Low complexity" evidence="1">
    <location>
        <begin position="204"/>
        <end position="215"/>
    </location>
</feature>
<reference evidence="2" key="1">
    <citation type="submission" date="2022-06" db="EMBL/GenBank/DDBJ databases">
        <title>Genome Sequence of Candolleomyces eurysporus.</title>
        <authorList>
            <person name="Buettner E."/>
        </authorList>
    </citation>
    <scope>NUCLEOTIDE SEQUENCE</scope>
    <source>
        <strain evidence="2">VTCC 930004</strain>
    </source>
</reference>
<dbReference type="AlphaFoldDB" id="A0A9W8JLE8"/>
<evidence type="ECO:0000313" key="2">
    <source>
        <dbReference type="EMBL" id="KAJ2936886.1"/>
    </source>
</evidence>
<feature type="region of interest" description="Disordered" evidence="1">
    <location>
        <begin position="193"/>
        <end position="285"/>
    </location>
</feature>
<accession>A0A9W8JLE8</accession>
<protein>
    <submittedName>
        <fullName evidence="2">Uncharacterized protein</fullName>
    </submittedName>
</protein>
<feature type="compositionally biased region" description="Low complexity" evidence="1">
    <location>
        <begin position="221"/>
        <end position="234"/>
    </location>
</feature>
<organism evidence="2 3">
    <name type="scientific">Candolleomyces eurysporus</name>
    <dbReference type="NCBI Taxonomy" id="2828524"/>
    <lineage>
        <taxon>Eukaryota</taxon>
        <taxon>Fungi</taxon>
        <taxon>Dikarya</taxon>
        <taxon>Basidiomycota</taxon>
        <taxon>Agaricomycotina</taxon>
        <taxon>Agaricomycetes</taxon>
        <taxon>Agaricomycetidae</taxon>
        <taxon>Agaricales</taxon>
        <taxon>Agaricineae</taxon>
        <taxon>Psathyrellaceae</taxon>
        <taxon>Candolleomyces</taxon>
    </lineage>
</organism>